<dbReference type="KEGG" id="rce:RC1_0827"/>
<accession>B6IS22</accession>
<dbReference type="InterPro" id="IPR001343">
    <property type="entry name" value="Hemolysn_Ca-bd"/>
</dbReference>
<dbReference type="STRING" id="414684.RC1_0827"/>
<organism evidence="1 2">
    <name type="scientific">Rhodospirillum centenum (strain ATCC 51521 / SW)</name>
    <dbReference type="NCBI Taxonomy" id="414684"/>
    <lineage>
        <taxon>Bacteria</taxon>
        <taxon>Pseudomonadati</taxon>
        <taxon>Pseudomonadota</taxon>
        <taxon>Alphaproteobacteria</taxon>
        <taxon>Rhodospirillales</taxon>
        <taxon>Rhodospirillaceae</taxon>
        <taxon>Rhodospirillum</taxon>
    </lineage>
</organism>
<dbReference type="EMBL" id="CP000613">
    <property type="protein sequence ID" value="ACI98258.1"/>
    <property type="molecule type" value="Genomic_DNA"/>
</dbReference>
<dbReference type="AlphaFoldDB" id="B6IS22"/>
<dbReference type="Gene3D" id="2.150.10.10">
    <property type="entry name" value="Serralysin-like metalloprotease, C-terminal"/>
    <property type="match status" value="1"/>
</dbReference>
<proteinExistence type="predicted"/>
<dbReference type="GO" id="GO:0005509">
    <property type="term" value="F:calcium ion binding"/>
    <property type="evidence" value="ECO:0007669"/>
    <property type="project" value="InterPro"/>
</dbReference>
<protein>
    <submittedName>
        <fullName evidence="1">S-layer protein</fullName>
    </submittedName>
</protein>
<dbReference type="HOGENOM" id="CLU_274282_0_0_5"/>
<dbReference type="Proteomes" id="UP000001591">
    <property type="component" value="Chromosome"/>
</dbReference>
<evidence type="ECO:0000313" key="1">
    <source>
        <dbReference type="EMBL" id="ACI98258.1"/>
    </source>
</evidence>
<dbReference type="Gene3D" id="2.160.20.160">
    <property type="match status" value="1"/>
</dbReference>
<name>B6IS22_RHOCS</name>
<dbReference type="SUPFAM" id="SSF51120">
    <property type="entry name" value="beta-Roll"/>
    <property type="match status" value="1"/>
</dbReference>
<sequence>MSNFLAFDSTAYLKNNPDVLQAVLNGGFPSARAHFEQFGVKELRNPNAVVNLTYILTENADTVLAAIQSGAAKDVFDWYVNTGVKTGVAPNAELATFDSAKYLADNLDVKAAVDAGVFKSALEHYLAYGRAESRPAFSTDGTQVDEPVGNTIALTTGTDTLTGTAANDTFIGVADGKTPGAVGQMVTQTFGGLDVIDGGAGTDTMRLTNEVGAMTLATSVTVKSIEKLDLISAQNAITADVSGWEGLQTVTVDQKDAAEAVAVTTKGNATSVTVTGGTTVTVTDSGAAKKDALAAVTVQDATGLTTVASDVLTKLTLVESDGGATVTAAAGTRTLDLTVNGLTAGTITDAEATGLKVTATGDASEGITLAAAKAKAIEFAGSESISVDIGNAAAQAANLVITSSNTAGVTLVNNALDTDVTFTGGAGKDTLTVGATTKTIDLGAGNDTLTVTAALGEGGKLVGGEGTDTLVMTSALAQTLSASAAFSKAIDGFEKVSLGAVAADTTNTVNLTNLGNISHVVSAGTGAAGTAETSIVTFTDLEVGRTITVGGRTITNTGTTTATAANVAAVAAGGTVVGLTAGGTLTDWTAGAAVGPSVTFTSSTSGNVASITVGTTDIGAGVDPATSRTQGVNTVSTETVTFNFGGLTYGQSITLTDGTVTRTITATTDGTYTGAQVATVAAGGVVAGLTSSGTLTANWSNGGATGASVTFTSATAITNVADLTATANAAITADAASVTGGVDGTPGSVLTVNNMANGGTFELTGTVSGTATVSLKDATGTADVLNITLNGASNIVNTGKVVVAGVETINIVTTDSTAASNPAAASTINLDAAAATNIVLTGNHGVNFSGSTLTKLVDLDASGVVGTGATAAAAATAGTVTFTSSVTDKALTVKTGNGNDVISVATNTKGATIDTGTGNDGITGSEGNDVINAGGGNDTVNSSAGADTITLGDGKDTYDLRDAAHSVLAKYDTILDFNANTVLADDDNASEGGAALADRDGDVIDVSGRFSNGVDGIKVFVASNAADAQTFIQNTGNATGGDEGNYTGFALDSSTSLLYMDFNQDGVVDSVIKLTGVTTITEAAFTGIDV</sequence>
<dbReference type="Pfam" id="PF00353">
    <property type="entry name" value="HemolysinCabind"/>
    <property type="match status" value="4"/>
</dbReference>
<dbReference type="OrthoDB" id="7670174at2"/>
<evidence type="ECO:0000313" key="2">
    <source>
        <dbReference type="Proteomes" id="UP000001591"/>
    </source>
</evidence>
<gene>
    <name evidence="1" type="primary">rsaA</name>
    <name evidence="1" type="ordered locus">RC1_0827</name>
</gene>
<dbReference type="InterPro" id="IPR011049">
    <property type="entry name" value="Serralysin-like_metalloprot_C"/>
</dbReference>
<reference evidence="1 2" key="1">
    <citation type="journal article" date="2010" name="BMC Genomics">
        <title>Metabolic flexibility revealed in the genome of the cyst-forming alpha-1 proteobacterium Rhodospirillum centenum.</title>
        <authorList>
            <person name="Lu Y.K."/>
            <person name="Marden J."/>
            <person name="Han M."/>
            <person name="Swingley W.D."/>
            <person name="Mastrian S.D."/>
            <person name="Chowdhury S.R."/>
            <person name="Hao J."/>
            <person name="Helmy T."/>
            <person name="Kim S."/>
            <person name="Kurdoglu A.A."/>
            <person name="Matthies H.J."/>
            <person name="Rollo D."/>
            <person name="Stothard P."/>
            <person name="Blankenship R.E."/>
            <person name="Bauer C.E."/>
            <person name="Touchman J.W."/>
        </authorList>
    </citation>
    <scope>NUCLEOTIDE SEQUENCE [LARGE SCALE GENOMIC DNA]</scope>
    <source>
        <strain evidence="2">ATCC 51521 / SW</strain>
    </source>
</reference>
<dbReference type="RefSeq" id="WP_012566048.1">
    <property type="nucleotide sequence ID" value="NC_011420.2"/>
</dbReference>
<dbReference type="eggNOG" id="COG2931">
    <property type="taxonomic scope" value="Bacteria"/>
</dbReference>
<dbReference type="PRINTS" id="PR00313">
    <property type="entry name" value="CABNDNGRPT"/>
</dbReference>
<keyword evidence="2" id="KW-1185">Reference proteome</keyword>